<organism evidence="1 2">
    <name type="scientific">Eruca vesicaria subsp. sativa</name>
    <name type="common">Garden rocket</name>
    <name type="synonym">Eruca sativa</name>
    <dbReference type="NCBI Taxonomy" id="29727"/>
    <lineage>
        <taxon>Eukaryota</taxon>
        <taxon>Viridiplantae</taxon>
        <taxon>Streptophyta</taxon>
        <taxon>Embryophyta</taxon>
        <taxon>Tracheophyta</taxon>
        <taxon>Spermatophyta</taxon>
        <taxon>Magnoliopsida</taxon>
        <taxon>eudicotyledons</taxon>
        <taxon>Gunneridae</taxon>
        <taxon>Pentapetalae</taxon>
        <taxon>rosids</taxon>
        <taxon>malvids</taxon>
        <taxon>Brassicales</taxon>
        <taxon>Brassicaceae</taxon>
        <taxon>Brassiceae</taxon>
        <taxon>Eruca</taxon>
    </lineage>
</organism>
<reference evidence="1 2" key="1">
    <citation type="submission" date="2022-03" db="EMBL/GenBank/DDBJ databases">
        <authorList>
            <person name="Macdonald S."/>
            <person name="Ahmed S."/>
            <person name="Newling K."/>
        </authorList>
    </citation>
    <scope>NUCLEOTIDE SEQUENCE [LARGE SCALE GENOMIC DNA]</scope>
</reference>
<dbReference type="AlphaFoldDB" id="A0ABC8LKJ6"/>
<comment type="caution">
    <text evidence="1">The sequence shown here is derived from an EMBL/GenBank/DDBJ whole genome shotgun (WGS) entry which is preliminary data.</text>
</comment>
<proteinExistence type="predicted"/>
<keyword evidence="2" id="KW-1185">Reference proteome</keyword>
<gene>
    <name evidence="1" type="ORF">ERUC_LOCUS36693</name>
</gene>
<protein>
    <submittedName>
        <fullName evidence="1">Uncharacterized protein</fullName>
    </submittedName>
</protein>
<dbReference type="EMBL" id="CAKOAT010608487">
    <property type="protein sequence ID" value="CAH8384210.1"/>
    <property type="molecule type" value="Genomic_DNA"/>
</dbReference>
<accession>A0ABC8LKJ6</accession>
<sequence length="110" mass="12816">MGLKHLQISAHANSPKGIYLYAILLFVTCEHRAGRRYTDLLDWKNDLTKLNRCWNQVKRSLRDVPIWKSKEYGTNMILFMPPRSCELKSLGRPCRNCNSFCSNPQVHAIH</sequence>
<evidence type="ECO:0000313" key="2">
    <source>
        <dbReference type="Proteomes" id="UP001642260"/>
    </source>
</evidence>
<evidence type="ECO:0000313" key="1">
    <source>
        <dbReference type="EMBL" id="CAH8384210.1"/>
    </source>
</evidence>
<name>A0ABC8LKJ6_ERUVS</name>
<dbReference type="Proteomes" id="UP001642260">
    <property type="component" value="Unassembled WGS sequence"/>
</dbReference>